<sequence length="286" mass="31410">MACRLLGLTTFVFHASASKVASGAVIWVWPPGTDIYPGESVVLQCGVPPAHPGPQQDGWSYAWFRHGLRRAPPALHPPRHLAYRDTYAITGAAAEDAGGYRCRAEGPGSEVNGSGVTLFSEEVRLTVSDDTVILKGPYLVSEGDRVILHCQFRKGGGRRTATFFKDGVELATRSSGLAMENVSKAQEGFYKCTSPDRTLESPESWLSVQWTWIISSVAGGLLLFSIGLIIWLIHHRWGKQRSALDRRWPSSKADVASADVPETKQDVTEVQWDLSWMEMSGLLDKP</sequence>
<keyword evidence="7" id="KW-1185">Reference proteome</keyword>
<gene>
    <name evidence="6" type="ORF">NHX12_032913</name>
</gene>
<evidence type="ECO:0000256" key="3">
    <source>
        <dbReference type="SAM" id="Phobius"/>
    </source>
</evidence>
<dbReference type="AlphaFoldDB" id="A0A9Q0E1P2"/>
<protein>
    <recommendedName>
        <fullName evidence="5">Ig-like domain-containing protein</fullName>
    </recommendedName>
</protein>
<dbReference type="OrthoDB" id="8941709at2759"/>
<dbReference type="InterPro" id="IPR003599">
    <property type="entry name" value="Ig_sub"/>
</dbReference>
<dbReference type="Gene3D" id="2.60.40.10">
    <property type="entry name" value="Immunoglobulins"/>
    <property type="match status" value="2"/>
</dbReference>
<dbReference type="PROSITE" id="PS50835">
    <property type="entry name" value="IG_LIKE"/>
    <property type="match status" value="1"/>
</dbReference>
<name>A0A9Q0E1P2_9TELE</name>
<dbReference type="SUPFAM" id="SSF48726">
    <property type="entry name" value="Immunoglobulin"/>
    <property type="match status" value="2"/>
</dbReference>
<keyword evidence="2" id="KW-1015">Disulfide bond</keyword>
<dbReference type="PANTHER" id="PTHR11481">
    <property type="entry name" value="IMMUNOGLOBULIN FC RECEPTOR"/>
    <property type="match status" value="1"/>
</dbReference>
<reference evidence="6" key="1">
    <citation type="submission" date="2022-07" db="EMBL/GenBank/DDBJ databases">
        <title>Chromosome-level genome of Muraenolepis orangiensis.</title>
        <authorList>
            <person name="Kim J."/>
        </authorList>
    </citation>
    <scope>NUCLEOTIDE SEQUENCE</scope>
    <source>
        <strain evidence="6">KU_S4_2022</strain>
        <tissue evidence="6">Muscle</tissue>
    </source>
</reference>
<organism evidence="6 7">
    <name type="scientific">Muraenolepis orangiensis</name>
    <name type="common">Patagonian moray cod</name>
    <dbReference type="NCBI Taxonomy" id="630683"/>
    <lineage>
        <taxon>Eukaryota</taxon>
        <taxon>Metazoa</taxon>
        <taxon>Chordata</taxon>
        <taxon>Craniata</taxon>
        <taxon>Vertebrata</taxon>
        <taxon>Euteleostomi</taxon>
        <taxon>Actinopterygii</taxon>
        <taxon>Neopterygii</taxon>
        <taxon>Teleostei</taxon>
        <taxon>Neoteleostei</taxon>
        <taxon>Acanthomorphata</taxon>
        <taxon>Zeiogadaria</taxon>
        <taxon>Gadariae</taxon>
        <taxon>Gadiformes</taxon>
        <taxon>Muraenolepidoidei</taxon>
        <taxon>Muraenolepididae</taxon>
        <taxon>Muraenolepis</taxon>
    </lineage>
</organism>
<dbReference type="InterPro" id="IPR036179">
    <property type="entry name" value="Ig-like_dom_sf"/>
</dbReference>
<proteinExistence type="predicted"/>
<comment type="caution">
    <text evidence="6">The sequence shown here is derived from an EMBL/GenBank/DDBJ whole genome shotgun (WGS) entry which is preliminary data.</text>
</comment>
<feature type="domain" description="Ig-like" evidence="5">
    <location>
        <begin position="38"/>
        <end position="117"/>
    </location>
</feature>
<evidence type="ECO:0000259" key="5">
    <source>
        <dbReference type="PROSITE" id="PS50835"/>
    </source>
</evidence>
<keyword evidence="3" id="KW-1133">Transmembrane helix</keyword>
<keyword evidence="3" id="KW-0472">Membrane</keyword>
<feature type="signal peptide" evidence="4">
    <location>
        <begin position="1"/>
        <end position="17"/>
    </location>
</feature>
<evidence type="ECO:0000313" key="7">
    <source>
        <dbReference type="Proteomes" id="UP001148018"/>
    </source>
</evidence>
<accession>A0A9Q0E1P2</accession>
<feature type="transmembrane region" description="Helical" evidence="3">
    <location>
        <begin position="210"/>
        <end position="233"/>
    </location>
</feature>
<evidence type="ECO:0000256" key="4">
    <source>
        <dbReference type="SAM" id="SignalP"/>
    </source>
</evidence>
<dbReference type="SMART" id="SM00409">
    <property type="entry name" value="IG"/>
    <property type="match status" value="2"/>
</dbReference>
<dbReference type="InterPro" id="IPR013783">
    <property type="entry name" value="Ig-like_fold"/>
</dbReference>
<keyword evidence="3" id="KW-0812">Transmembrane</keyword>
<dbReference type="PANTHER" id="PTHR11481:SF64">
    <property type="entry name" value="FC RECEPTOR-LIKE PROTEIN 4"/>
    <property type="match status" value="1"/>
</dbReference>
<dbReference type="GO" id="GO:0004888">
    <property type="term" value="F:transmembrane signaling receptor activity"/>
    <property type="evidence" value="ECO:0007669"/>
    <property type="project" value="TreeGrafter"/>
</dbReference>
<feature type="chain" id="PRO_5040119796" description="Ig-like domain-containing protein" evidence="4">
    <location>
        <begin position="18"/>
        <end position="286"/>
    </location>
</feature>
<evidence type="ECO:0000256" key="2">
    <source>
        <dbReference type="ARBA" id="ARBA00023157"/>
    </source>
</evidence>
<dbReference type="InterPro" id="IPR007110">
    <property type="entry name" value="Ig-like_dom"/>
</dbReference>
<dbReference type="EMBL" id="JANIIK010000048">
    <property type="protein sequence ID" value="KAJ3598950.1"/>
    <property type="molecule type" value="Genomic_DNA"/>
</dbReference>
<keyword evidence="1 4" id="KW-0732">Signal</keyword>
<dbReference type="GO" id="GO:0007166">
    <property type="term" value="P:cell surface receptor signaling pathway"/>
    <property type="evidence" value="ECO:0007669"/>
    <property type="project" value="TreeGrafter"/>
</dbReference>
<evidence type="ECO:0000256" key="1">
    <source>
        <dbReference type="ARBA" id="ARBA00022729"/>
    </source>
</evidence>
<dbReference type="GO" id="GO:0009897">
    <property type="term" value="C:external side of plasma membrane"/>
    <property type="evidence" value="ECO:0007669"/>
    <property type="project" value="TreeGrafter"/>
</dbReference>
<evidence type="ECO:0000313" key="6">
    <source>
        <dbReference type="EMBL" id="KAJ3598950.1"/>
    </source>
</evidence>
<dbReference type="InterPro" id="IPR050488">
    <property type="entry name" value="Ig_Fc_receptor"/>
</dbReference>
<dbReference type="Proteomes" id="UP001148018">
    <property type="component" value="Unassembled WGS sequence"/>
</dbReference>
<dbReference type="GO" id="GO:0006955">
    <property type="term" value="P:immune response"/>
    <property type="evidence" value="ECO:0007669"/>
    <property type="project" value="TreeGrafter"/>
</dbReference>